<dbReference type="RefSeq" id="WP_016982944.1">
    <property type="nucleotide sequence ID" value="NZ_CATKQI010000126.1"/>
</dbReference>
<evidence type="ECO:0000256" key="1">
    <source>
        <dbReference type="SAM" id="Phobius"/>
    </source>
</evidence>
<keyword evidence="3" id="KW-1185">Reference proteome</keyword>
<accession>A0ABU5BNM7</accession>
<comment type="caution">
    <text evidence="2">The sequence shown here is derived from an EMBL/GenBank/DDBJ whole genome shotgun (WGS) entry which is preliminary data.</text>
</comment>
<protein>
    <submittedName>
        <fullName evidence="2">Uncharacterized protein</fullName>
    </submittedName>
</protein>
<gene>
    <name evidence="2" type="ORF">QMK45_20455</name>
</gene>
<keyword evidence="1" id="KW-0472">Membrane</keyword>
<feature type="transmembrane region" description="Helical" evidence="1">
    <location>
        <begin position="33"/>
        <end position="53"/>
    </location>
</feature>
<sequence length="56" mass="6631">MSTFDRKAMIELSDREYDESVERMRIKDKDDMYPIWGMLAFGIFCMSLGFILARSI</sequence>
<evidence type="ECO:0000313" key="2">
    <source>
        <dbReference type="EMBL" id="MDX9678285.1"/>
    </source>
</evidence>
<keyword evidence="1" id="KW-0812">Transmembrane</keyword>
<keyword evidence="1" id="KW-1133">Transmembrane helix</keyword>
<organism evidence="2 3">
    <name type="scientific">Pseudomonas zeae</name>
    <dbReference type="NCBI Taxonomy" id="2745510"/>
    <lineage>
        <taxon>Bacteria</taxon>
        <taxon>Pseudomonadati</taxon>
        <taxon>Pseudomonadota</taxon>
        <taxon>Gammaproteobacteria</taxon>
        <taxon>Pseudomonadales</taxon>
        <taxon>Pseudomonadaceae</taxon>
        <taxon>Pseudomonas</taxon>
    </lineage>
</organism>
<name>A0ABU5BNM7_9PSED</name>
<reference evidence="2 3" key="1">
    <citation type="submission" date="2023-05" db="EMBL/GenBank/DDBJ databases">
        <title>Siderophore-mediated competition between Bacillus subtilis and Pseudomonas marginalis.</title>
        <authorList>
            <person name="Lyng M."/>
            <person name="Joergensen J.P.B."/>
            <person name="Schostag M.D."/>
            <person name="Jarmusch S.A."/>
            <person name="Aguilar D.K.C."/>
            <person name="Andrade C.N.L."/>
            <person name="Kovacs A.T."/>
        </authorList>
    </citation>
    <scope>NUCLEOTIDE SEQUENCE [LARGE SCALE GENOMIC DNA]</scope>
    <source>
        <strain evidence="2 3">P8_72</strain>
    </source>
</reference>
<dbReference type="Proteomes" id="UP001287024">
    <property type="component" value="Unassembled WGS sequence"/>
</dbReference>
<proteinExistence type="predicted"/>
<evidence type="ECO:0000313" key="3">
    <source>
        <dbReference type="Proteomes" id="UP001287024"/>
    </source>
</evidence>
<dbReference type="EMBL" id="JASFAG010000002">
    <property type="protein sequence ID" value="MDX9678285.1"/>
    <property type="molecule type" value="Genomic_DNA"/>
</dbReference>